<reference evidence="2 3" key="1">
    <citation type="submission" date="2019-06" db="EMBL/GenBank/DDBJ databases">
        <title>Sequencing the genomes of 1000 actinobacteria strains.</title>
        <authorList>
            <person name="Klenk H.-P."/>
        </authorList>
    </citation>
    <scope>NUCLEOTIDE SEQUENCE [LARGE SCALE GENOMIC DNA]</scope>
    <source>
        <strain evidence="2 3">DSM 45456</strain>
    </source>
</reference>
<keyword evidence="3" id="KW-1185">Reference proteome</keyword>
<evidence type="ECO:0000313" key="2">
    <source>
        <dbReference type="EMBL" id="TQM85372.1"/>
    </source>
</evidence>
<organism evidence="2 3">
    <name type="scientific">Saccharothrix saharensis</name>
    <dbReference type="NCBI Taxonomy" id="571190"/>
    <lineage>
        <taxon>Bacteria</taxon>
        <taxon>Bacillati</taxon>
        <taxon>Actinomycetota</taxon>
        <taxon>Actinomycetes</taxon>
        <taxon>Pseudonocardiales</taxon>
        <taxon>Pseudonocardiaceae</taxon>
        <taxon>Saccharothrix</taxon>
    </lineage>
</organism>
<evidence type="ECO:0000313" key="3">
    <source>
        <dbReference type="Proteomes" id="UP000316628"/>
    </source>
</evidence>
<comment type="caution">
    <text evidence="2">The sequence shown here is derived from an EMBL/GenBank/DDBJ whole genome shotgun (WGS) entry which is preliminary data.</text>
</comment>
<feature type="transmembrane region" description="Helical" evidence="1">
    <location>
        <begin position="45"/>
        <end position="68"/>
    </location>
</feature>
<dbReference type="AlphaFoldDB" id="A0A543JR99"/>
<evidence type="ECO:0000256" key="1">
    <source>
        <dbReference type="SAM" id="Phobius"/>
    </source>
</evidence>
<keyword evidence="1" id="KW-1133">Transmembrane helix</keyword>
<dbReference type="EMBL" id="VFPP01000001">
    <property type="protein sequence ID" value="TQM85372.1"/>
    <property type="molecule type" value="Genomic_DNA"/>
</dbReference>
<sequence length="69" mass="7352">MVGARHDRNFREDFDMYVVVLVLFGVTILAAAGLMAWMFVKDEPLYGAAALGVLTGPGSLLALAHMAVA</sequence>
<accession>A0A543JR99</accession>
<feature type="transmembrane region" description="Helical" evidence="1">
    <location>
        <begin position="16"/>
        <end position="39"/>
    </location>
</feature>
<gene>
    <name evidence="2" type="ORF">FHX81_7852</name>
</gene>
<proteinExistence type="predicted"/>
<keyword evidence="1" id="KW-0812">Transmembrane</keyword>
<protein>
    <submittedName>
        <fullName evidence="2">Uncharacterized protein</fullName>
    </submittedName>
</protein>
<name>A0A543JR99_9PSEU</name>
<dbReference type="Proteomes" id="UP000316628">
    <property type="component" value="Unassembled WGS sequence"/>
</dbReference>
<keyword evidence="1" id="KW-0472">Membrane</keyword>